<comment type="caution">
    <text evidence="3">The sequence shown here is derived from an EMBL/GenBank/DDBJ whole genome shotgun (WGS) entry which is preliminary data.</text>
</comment>
<dbReference type="STRING" id="1432141.A0A015JQY9"/>
<name>A0A015JQY9_RHIIW</name>
<protein>
    <submittedName>
        <fullName evidence="3">Uncharacterized protein</fullName>
    </submittedName>
</protein>
<evidence type="ECO:0000313" key="4">
    <source>
        <dbReference type="Proteomes" id="UP000022910"/>
    </source>
</evidence>
<dbReference type="AlphaFoldDB" id="A0A015JQY9"/>
<organism evidence="3 4">
    <name type="scientific">Rhizophagus irregularis (strain DAOM 197198w)</name>
    <name type="common">Glomus intraradices</name>
    <dbReference type="NCBI Taxonomy" id="1432141"/>
    <lineage>
        <taxon>Eukaryota</taxon>
        <taxon>Fungi</taxon>
        <taxon>Fungi incertae sedis</taxon>
        <taxon>Mucoromycota</taxon>
        <taxon>Glomeromycotina</taxon>
        <taxon>Glomeromycetes</taxon>
        <taxon>Glomerales</taxon>
        <taxon>Glomeraceae</taxon>
        <taxon>Rhizophagus</taxon>
    </lineage>
</organism>
<evidence type="ECO:0000313" key="3">
    <source>
        <dbReference type="EMBL" id="EXX57469.1"/>
    </source>
</evidence>
<evidence type="ECO:0000256" key="1">
    <source>
        <dbReference type="SAM" id="Phobius"/>
    </source>
</evidence>
<feature type="signal peptide" evidence="2">
    <location>
        <begin position="1"/>
        <end position="23"/>
    </location>
</feature>
<dbReference type="EMBL" id="JEMT01027368">
    <property type="protein sequence ID" value="EXX57469.1"/>
    <property type="molecule type" value="Genomic_DNA"/>
</dbReference>
<dbReference type="HOGENOM" id="CLU_009551_1_0_1"/>
<keyword evidence="4" id="KW-1185">Reference proteome</keyword>
<feature type="transmembrane region" description="Helical" evidence="1">
    <location>
        <begin position="728"/>
        <end position="752"/>
    </location>
</feature>
<proteinExistence type="predicted"/>
<evidence type="ECO:0000256" key="2">
    <source>
        <dbReference type="SAM" id="SignalP"/>
    </source>
</evidence>
<keyword evidence="1" id="KW-1133">Transmembrane helix</keyword>
<dbReference type="Proteomes" id="UP000022910">
    <property type="component" value="Unassembled WGS sequence"/>
</dbReference>
<keyword evidence="1" id="KW-0812">Transmembrane</keyword>
<dbReference type="OrthoDB" id="2348487at2759"/>
<feature type="transmembrane region" description="Helical" evidence="1">
    <location>
        <begin position="700"/>
        <end position="722"/>
    </location>
</feature>
<keyword evidence="2" id="KW-0732">Signal</keyword>
<feature type="chain" id="PRO_5001474483" evidence="2">
    <location>
        <begin position="24"/>
        <end position="911"/>
    </location>
</feature>
<accession>A0A015JQY9</accession>
<feature type="transmembrane region" description="Helical" evidence="1">
    <location>
        <begin position="811"/>
        <end position="829"/>
    </location>
</feature>
<feature type="transmembrane region" description="Helical" evidence="1">
    <location>
        <begin position="668"/>
        <end position="688"/>
    </location>
</feature>
<keyword evidence="1" id="KW-0472">Membrane</keyword>
<gene>
    <name evidence="3" type="ORF">RirG_206860</name>
</gene>
<reference evidence="3 4" key="1">
    <citation type="submission" date="2014-02" db="EMBL/GenBank/DDBJ databases">
        <title>Single nucleus genome sequencing reveals high similarity among nuclei of an endomycorrhizal fungus.</title>
        <authorList>
            <person name="Lin K."/>
            <person name="Geurts R."/>
            <person name="Zhang Z."/>
            <person name="Limpens E."/>
            <person name="Saunders D.G."/>
            <person name="Mu D."/>
            <person name="Pang E."/>
            <person name="Cao H."/>
            <person name="Cha H."/>
            <person name="Lin T."/>
            <person name="Zhou Q."/>
            <person name="Shang Y."/>
            <person name="Li Y."/>
            <person name="Ivanov S."/>
            <person name="Sharma T."/>
            <person name="Velzen R.V."/>
            <person name="Ruijter N.D."/>
            <person name="Aanen D.K."/>
            <person name="Win J."/>
            <person name="Kamoun S."/>
            <person name="Bisseling T."/>
            <person name="Huang S."/>
        </authorList>
    </citation>
    <scope>NUCLEOTIDE SEQUENCE [LARGE SCALE GENOMIC DNA]</scope>
    <source>
        <strain evidence="4">DAOM197198w</strain>
    </source>
</reference>
<sequence>MNLLGINLFYSILLFISPLTVYSYNVIPYNETEPGLEVYKVFSYRDETAVILLIKPINESCVEPRIDLRILHPNGTIDSAKVDYPIPEYNFCLGPNGFYWFDITRSLPKFLLVLYADIVSASYYVLVITRTGYVISNTPVAPISIINGSIYADGYLMSHTSEEYGFIFANYETETAVMWKYYNKPDDKGNISLINEGKHYLQNPFNYYFIFPALDGNFGIIIANSTDINIKPEPNKFINPSKFTSKVYVSFIKPVMNSVDGPYLIYQSTIPHFEVDFFCDTAFTGIGNMCILTFNRAEDKNTTEYMTVLFQTSGSVFDMRKLFVDKEIIGVNSLFQGGYLITTHDDQNKTIEGIILDDNGKYNGTWSYPPDLNVSNSFGTAAFRNGTLFLVTFENEMTWKVISTPLPKFFSDDYGYENPNIKSTYPLISSSIPLSITNINITYHLSVTISTNNVSIYQYNNNDDLPILRQSVSGDSLYFSYSSSDKKTINIKVLQSTFNQPNSNYYIVVNDNVVRDWTSNNPLIGVERNRWKFNTINIQDNFAEESIGRFSLTDEGTKSFEKLSLDSQRGFLSQLRIDLAKSIPVDINRLDYIKCCEYDNSKQPPRILLSLPIKSTTNPYERNVDHIIKDLDILIKNKEVTPISWFGTTNHLEASFGFQRYKNLLDDFKFHLIGIVIGIVILGFLYIYAKKKYPMGKNIVIFKFPLIILNFIMGIMFILNNGKNVPQLFIPSVIFCVIPIIINFIMGAIIMLQEIKKNRDFYGWFKNNVDMASLFTILSGTNIEMLNILSSQVAGIILFNAPISEETQFDIFWGSFIGLFIGDIPRFIIQVFYIKLVVNYDIIPFLTLSTSSIILANNIITKIYHAIVHLYSKKRKFVMILQTEKILCNSANENSSITVPQKIRKTVRHSM</sequence>